<evidence type="ECO:0000313" key="2">
    <source>
        <dbReference type="Proteomes" id="UP000272528"/>
    </source>
</evidence>
<gene>
    <name evidence="1" type="ORF">EJC50_16055</name>
</gene>
<dbReference type="EMBL" id="CP034437">
    <property type="protein sequence ID" value="AZN41009.1"/>
    <property type="molecule type" value="Genomic_DNA"/>
</dbReference>
<reference evidence="2" key="1">
    <citation type="submission" date="2018-12" db="EMBL/GenBank/DDBJ databases">
        <title>Genome sequence of Peanibacillus sp.</title>
        <authorList>
            <person name="Subramani G."/>
            <person name="Srinivasan S."/>
            <person name="Kim M.K."/>
        </authorList>
    </citation>
    <scope>NUCLEOTIDE SEQUENCE [LARGE SCALE GENOMIC DNA]</scope>
    <source>
        <strain evidence="2">18JY67-1</strain>
    </source>
</reference>
<proteinExistence type="predicted"/>
<dbReference type="RefSeq" id="WP_126016650.1">
    <property type="nucleotide sequence ID" value="NZ_CP034437.1"/>
</dbReference>
<dbReference type="SUPFAM" id="SSF53850">
    <property type="entry name" value="Periplasmic binding protein-like II"/>
    <property type="match status" value="1"/>
</dbReference>
<dbReference type="InterPro" id="IPR006059">
    <property type="entry name" value="SBP"/>
</dbReference>
<dbReference type="KEGG" id="palb:EJC50_16055"/>
<organism evidence="1 2">
    <name type="scientific">Paenibacillus albus</name>
    <dbReference type="NCBI Taxonomy" id="2495582"/>
    <lineage>
        <taxon>Bacteria</taxon>
        <taxon>Bacillati</taxon>
        <taxon>Bacillota</taxon>
        <taxon>Bacilli</taxon>
        <taxon>Bacillales</taxon>
        <taxon>Paenibacillaceae</taxon>
        <taxon>Paenibacillus</taxon>
    </lineage>
</organism>
<protein>
    <submittedName>
        <fullName evidence="1">Extracellular solute-binding protein</fullName>
    </submittedName>
</protein>
<accession>A0A3S9A5H9</accession>
<dbReference type="AlphaFoldDB" id="A0A3S9A5H9"/>
<dbReference type="Gene3D" id="3.40.190.10">
    <property type="entry name" value="Periplasmic binding protein-like II"/>
    <property type="match status" value="2"/>
</dbReference>
<keyword evidence="2" id="KW-1185">Reference proteome</keyword>
<dbReference type="Pfam" id="PF01547">
    <property type="entry name" value="SBP_bac_1"/>
    <property type="match status" value="1"/>
</dbReference>
<name>A0A3S9A5H9_9BACL</name>
<sequence length="551" mass="60795">MALFVLSGCNSANIASTRNAENNNAPAIASAEPITLKVQVSSTGKDFENTDVYNEIKRITGVTMNLETYDEQKFKVQLAGGDLPDIIQVPNKNIKELIEGNNIIPLDELVKTDGPDILKPVYDKSLAYIRKFWSDDTNKLYMIPVQTGSSSFGFEQQIGFNVRWDYYKELGYPKIGSIDDMVNVLTEMVERHPLTKDGKKVYGVSMWNDWGSLGTWGLRSMGLITGNGLFNVNTGQLVNEYTDPDKSGIWDTARFMFMAQQNGILDPDAFTAKYNDIVAKGSEGTLLSSIATWPFAAANAELLKEGPDKGFVTIPLEWGFTNIGGTTIAGWSDRAWAISSNCKNPQRAMDLIDFLVSEQGSRLIESGIEGTHWDVVDGKPAMNMDTVKLAAAGGDSWKKTGIGQMANQQGFSDHTRLSDGGFVNLFNTPEVYATKVNSLNQDYDAYYGVSYPAEAYQKYAEQGKVKTLDQMPQDVMNAMPPQPDAIKRIVAKVDELLVKGMPIVVLGSKTDAEFKENQTALIQKLVEAGADTYFDWYKQAFEETKAKLGQG</sequence>
<dbReference type="InterPro" id="IPR050490">
    <property type="entry name" value="Bact_solute-bd_prot1"/>
</dbReference>
<dbReference type="PANTHER" id="PTHR43649:SF12">
    <property type="entry name" value="DIACETYLCHITOBIOSE BINDING PROTEIN DASA"/>
    <property type="match status" value="1"/>
</dbReference>
<evidence type="ECO:0000313" key="1">
    <source>
        <dbReference type="EMBL" id="AZN41009.1"/>
    </source>
</evidence>
<dbReference type="PANTHER" id="PTHR43649">
    <property type="entry name" value="ARABINOSE-BINDING PROTEIN-RELATED"/>
    <property type="match status" value="1"/>
</dbReference>
<dbReference type="Proteomes" id="UP000272528">
    <property type="component" value="Chromosome"/>
</dbReference>
<dbReference type="OrthoDB" id="3235892at2"/>